<feature type="region of interest" description="Disordered" evidence="1">
    <location>
        <begin position="1"/>
        <end position="31"/>
    </location>
</feature>
<dbReference type="Proteomes" id="UP000318578">
    <property type="component" value="Unassembled WGS sequence"/>
</dbReference>
<reference evidence="3 4" key="1">
    <citation type="submission" date="2019-07" db="EMBL/GenBank/DDBJ databases">
        <title>New species of Amycolatopsis and Streptomyces.</title>
        <authorList>
            <person name="Duangmal K."/>
            <person name="Teo W.F.A."/>
            <person name="Lipun K."/>
        </authorList>
    </citation>
    <scope>NUCLEOTIDE SEQUENCE [LARGE SCALE GENOMIC DNA]</scope>
    <source>
        <strain evidence="3 4">JCM 30562</strain>
    </source>
</reference>
<dbReference type="PANTHER" id="PTHR42779">
    <property type="entry name" value="PROTEIN YNJB"/>
    <property type="match status" value="1"/>
</dbReference>
<evidence type="ECO:0000256" key="1">
    <source>
        <dbReference type="SAM" id="MobiDB-lite"/>
    </source>
</evidence>
<keyword evidence="2" id="KW-0812">Transmembrane</keyword>
<protein>
    <submittedName>
        <fullName evidence="3">Extracellular solute-binding protein</fullName>
    </submittedName>
</protein>
<proteinExistence type="predicted"/>
<sequence>MARAFSRGGSLAVQRLPGERAEPGGAAGARCTSRDSCRTVRESGFRNDSEVVVAGSQEGRPVARRGRALILAVAVVLAAAVTAACSPPSLSAAPEHITPRKPGHPITLTLLDGSGDLQVYQKIYNDFAKAHPELVSGIRYETASSPDVLGKLRAQELSNHVDTSLILGGTDIVGALQQQKLLTPLLPDHQDLLPDLSKIQDPPRAKLQALVGGAGIMNLWSPSGPAWEYDTKHVPALPGNPQELLAWAKANPGKFTYAQPPNSGPGRQFMMSLPYELGDANPADPVNGWTRTWDYLRELGRYVAAYPASSTIMNKQLADGSVWIVPTSTASDFNNHRQNVWGPDADMGILADQAWIMDGHFMLVPRGVSPETLYVDLAFISWVLQPQQQVRTYESGTISPAVTDAPLTQAGDAGKAAVAKFGRPDFLAQAFRTGTVNAPLDPLVLRTAFDLWQRKIGSHVGE</sequence>
<organism evidence="3 4">
    <name type="scientific">Amycolatopsis acidiphila</name>
    <dbReference type="NCBI Taxonomy" id="715473"/>
    <lineage>
        <taxon>Bacteria</taxon>
        <taxon>Bacillati</taxon>
        <taxon>Actinomycetota</taxon>
        <taxon>Actinomycetes</taxon>
        <taxon>Pseudonocardiales</taxon>
        <taxon>Pseudonocardiaceae</taxon>
        <taxon>Amycolatopsis</taxon>
    </lineage>
</organism>
<dbReference type="SUPFAM" id="SSF53850">
    <property type="entry name" value="Periplasmic binding protein-like II"/>
    <property type="match status" value="1"/>
</dbReference>
<dbReference type="EMBL" id="VJZA01000003">
    <property type="protein sequence ID" value="TVT25265.1"/>
    <property type="molecule type" value="Genomic_DNA"/>
</dbReference>
<evidence type="ECO:0000313" key="4">
    <source>
        <dbReference type="Proteomes" id="UP000318578"/>
    </source>
</evidence>
<gene>
    <name evidence="3" type="ORF">FNH06_03025</name>
</gene>
<accession>A0A558ALY0</accession>
<dbReference type="PANTHER" id="PTHR42779:SF1">
    <property type="entry name" value="PROTEIN YNJB"/>
    <property type="match status" value="1"/>
</dbReference>
<evidence type="ECO:0000313" key="3">
    <source>
        <dbReference type="EMBL" id="TVT25265.1"/>
    </source>
</evidence>
<keyword evidence="4" id="KW-1185">Reference proteome</keyword>
<keyword evidence="2" id="KW-1133">Transmembrane helix</keyword>
<dbReference type="Pfam" id="PF13416">
    <property type="entry name" value="SBP_bac_8"/>
    <property type="match status" value="1"/>
</dbReference>
<name>A0A558ALY0_9PSEU</name>
<dbReference type="OrthoDB" id="3239593at2"/>
<feature type="transmembrane region" description="Helical" evidence="2">
    <location>
        <begin position="68"/>
        <end position="90"/>
    </location>
</feature>
<comment type="caution">
    <text evidence="3">The sequence shown here is derived from an EMBL/GenBank/DDBJ whole genome shotgun (WGS) entry which is preliminary data.</text>
</comment>
<dbReference type="InterPro" id="IPR006059">
    <property type="entry name" value="SBP"/>
</dbReference>
<evidence type="ECO:0000256" key="2">
    <source>
        <dbReference type="SAM" id="Phobius"/>
    </source>
</evidence>
<keyword evidence="2" id="KW-0472">Membrane</keyword>
<dbReference type="Gene3D" id="3.40.190.10">
    <property type="entry name" value="Periplasmic binding protein-like II"/>
    <property type="match status" value="2"/>
</dbReference>
<dbReference type="AlphaFoldDB" id="A0A558ALY0"/>